<dbReference type="GO" id="GO:0016747">
    <property type="term" value="F:acyltransferase activity, transferring groups other than amino-acyl groups"/>
    <property type="evidence" value="ECO:0007669"/>
    <property type="project" value="InterPro"/>
</dbReference>
<feature type="transmembrane region" description="Helical" evidence="1">
    <location>
        <begin position="194"/>
        <end position="213"/>
    </location>
</feature>
<evidence type="ECO:0000313" key="4">
    <source>
        <dbReference type="Proteomes" id="UP000657592"/>
    </source>
</evidence>
<comment type="caution">
    <text evidence="3">The sequence shown here is derived from an EMBL/GenBank/DDBJ whole genome shotgun (WGS) entry which is preliminary data.</text>
</comment>
<evidence type="ECO:0000256" key="1">
    <source>
        <dbReference type="SAM" id="Phobius"/>
    </source>
</evidence>
<keyword evidence="1" id="KW-0472">Membrane</keyword>
<feature type="domain" description="Acyltransferase 3" evidence="2">
    <location>
        <begin position="19"/>
        <end position="334"/>
    </location>
</feature>
<dbReference type="InterPro" id="IPR002656">
    <property type="entry name" value="Acyl_transf_3_dom"/>
</dbReference>
<proteinExistence type="predicted"/>
<keyword evidence="3" id="KW-0012">Acyltransferase</keyword>
<dbReference type="RefSeq" id="WP_188754371.1">
    <property type="nucleotide sequence ID" value="NZ_BMJY01000001.1"/>
</dbReference>
<name>A0A917MKU6_9MICO</name>
<protein>
    <submittedName>
        <fullName evidence="3">Acyltransferase</fullName>
    </submittedName>
</protein>
<evidence type="ECO:0000259" key="2">
    <source>
        <dbReference type="Pfam" id="PF01757"/>
    </source>
</evidence>
<organism evidence="3 4">
    <name type="scientific">Microbacterium album</name>
    <dbReference type="NCBI Taxonomy" id="2053191"/>
    <lineage>
        <taxon>Bacteria</taxon>
        <taxon>Bacillati</taxon>
        <taxon>Actinomycetota</taxon>
        <taxon>Actinomycetes</taxon>
        <taxon>Micrococcales</taxon>
        <taxon>Microbacteriaceae</taxon>
        <taxon>Microbacterium</taxon>
    </lineage>
</organism>
<dbReference type="AlphaFoldDB" id="A0A917MKU6"/>
<gene>
    <name evidence="3" type="ORF">GCM10010921_01900</name>
</gene>
<feature type="transmembrane region" description="Helical" evidence="1">
    <location>
        <begin position="143"/>
        <end position="162"/>
    </location>
</feature>
<feature type="transmembrane region" description="Helical" evidence="1">
    <location>
        <begin position="250"/>
        <end position="273"/>
    </location>
</feature>
<sequence length="372" mass="41410">MAEPLAVGEPAKHRRLELLDVLRFVAALMVVCFHWFFNGINNGKVSEVGFGMLAPIAIYGYFGVHLFFLISGYVVTQSARGKSAGQFVVGRGVRLFPAYWVAMAATTLVVTFWGNPDMKVTPVQFLANLTMVPGMFDQNAIDGVYWTLTYEISFYLLVFALIMVGLGRFLDAFFPAWAIVMLALNIALPSISNLPYMGTFYAFFASGAIMASIQSRGFSVYRVIGLTAGFAASLLFVARRFPSWDAGHAFSASLPVVLGLITIFFVLIALLWIPRVQTLRIPLSRPTSDLTYPIYLLHAHIGYTVLNRVGTNENLWLVYPAMIVGLIVSAWLLHRIIEVGLRDFWYRAFGLLRAPVDGMQSLLSRRRVPVAR</sequence>
<keyword evidence="3" id="KW-0808">Transferase</keyword>
<dbReference type="InterPro" id="IPR050879">
    <property type="entry name" value="Acyltransferase_3"/>
</dbReference>
<feature type="transmembrane region" description="Helical" evidence="1">
    <location>
        <begin position="316"/>
        <end position="337"/>
    </location>
</feature>
<dbReference type="Proteomes" id="UP000657592">
    <property type="component" value="Unassembled WGS sequence"/>
</dbReference>
<dbReference type="EMBL" id="BMJY01000001">
    <property type="protein sequence ID" value="GGH34302.1"/>
    <property type="molecule type" value="Genomic_DNA"/>
</dbReference>
<reference evidence="3" key="1">
    <citation type="journal article" date="2014" name="Int. J. Syst. Evol. Microbiol.">
        <title>Complete genome sequence of Corynebacterium casei LMG S-19264T (=DSM 44701T), isolated from a smear-ripened cheese.</title>
        <authorList>
            <consortium name="US DOE Joint Genome Institute (JGI-PGF)"/>
            <person name="Walter F."/>
            <person name="Albersmeier A."/>
            <person name="Kalinowski J."/>
            <person name="Ruckert C."/>
        </authorList>
    </citation>
    <scope>NUCLEOTIDE SEQUENCE</scope>
    <source>
        <strain evidence="3">CGMCC 1.15794</strain>
    </source>
</reference>
<feature type="transmembrane region" description="Helical" evidence="1">
    <location>
        <begin position="52"/>
        <end position="75"/>
    </location>
</feature>
<keyword evidence="1" id="KW-1133">Transmembrane helix</keyword>
<feature type="transmembrane region" description="Helical" evidence="1">
    <location>
        <begin position="220"/>
        <end position="238"/>
    </location>
</feature>
<dbReference type="Pfam" id="PF01757">
    <property type="entry name" value="Acyl_transf_3"/>
    <property type="match status" value="1"/>
</dbReference>
<keyword evidence="4" id="KW-1185">Reference proteome</keyword>
<accession>A0A917MKU6</accession>
<dbReference type="PANTHER" id="PTHR23028:SF53">
    <property type="entry name" value="ACYL_TRANSF_3 DOMAIN-CONTAINING PROTEIN"/>
    <property type="match status" value="1"/>
</dbReference>
<dbReference type="GO" id="GO:0016020">
    <property type="term" value="C:membrane"/>
    <property type="evidence" value="ECO:0007669"/>
    <property type="project" value="TreeGrafter"/>
</dbReference>
<dbReference type="GO" id="GO:0009103">
    <property type="term" value="P:lipopolysaccharide biosynthetic process"/>
    <property type="evidence" value="ECO:0007669"/>
    <property type="project" value="TreeGrafter"/>
</dbReference>
<feature type="transmembrane region" description="Helical" evidence="1">
    <location>
        <begin position="21"/>
        <end position="40"/>
    </location>
</feature>
<feature type="transmembrane region" description="Helical" evidence="1">
    <location>
        <begin position="169"/>
        <end position="188"/>
    </location>
</feature>
<evidence type="ECO:0000313" key="3">
    <source>
        <dbReference type="EMBL" id="GGH34302.1"/>
    </source>
</evidence>
<keyword evidence="1" id="KW-0812">Transmembrane</keyword>
<dbReference type="PANTHER" id="PTHR23028">
    <property type="entry name" value="ACETYLTRANSFERASE"/>
    <property type="match status" value="1"/>
</dbReference>
<reference evidence="3" key="2">
    <citation type="submission" date="2020-09" db="EMBL/GenBank/DDBJ databases">
        <authorList>
            <person name="Sun Q."/>
            <person name="Zhou Y."/>
        </authorList>
    </citation>
    <scope>NUCLEOTIDE SEQUENCE</scope>
    <source>
        <strain evidence="3">CGMCC 1.15794</strain>
    </source>
</reference>
<feature type="transmembrane region" description="Helical" evidence="1">
    <location>
        <begin position="96"/>
        <end position="114"/>
    </location>
</feature>